<proteinExistence type="predicted"/>
<protein>
    <recommendedName>
        <fullName evidence="6">Transmembrane protein</fullName>
    </recommendedName>
</protein>
<name>A0A5C6C4L5_9BACT</name>
<keyword evidence="5" id="KW-1185">Reference proteome</keyword>
<feature type="compositionally biased region" description="Basic and acidic residues" evidence="1">
    <location>
        <begin position="140"/>
        <end position="157"/>
    </location>
</feature>
<feature type="chain" id="PRO_5022788595" description="Transmembrane protein" evidence="3">
    <location>
        <begin position="21"/>
        <end position="188"/>
    </location>
</feature>
<evidence type="ECO:0000256" key="3">
    <source>
        <dbReference type="SAM" id="SignalP"/>
    </source>
</evidence>
<keyword evidence="2" id="KW-0812">Transmembrane</keyword>
<dbReference type="Proteomes" id="UP000319908">
    <property type="component" value="Unassembled WGS sequence"/>
</dbReference>
<accession>A0A5C6C4L5</accession>
<gene>
    <name evidence="4" type="ORF">Poly21_16660</name>
</gene>
<dbReference type="EMBL" id="SJPU01000001">
    <property type="protein sequence ID" value="TWU19493.1"/>
    <property type="molecule type" value="Genomic_DNA"/>
</dbReference>
<organism evidence="4 5">
    <name type="scientific">Allorhodopirellula heiligendammensis</name>
    <dbReference type="NCBI Taxonomy" id="2714739"/>
    <lineage>
        <taxon>Bacteria</taxon>
        <taxon>Pseudomonadati</taxon>
        <taxon>Planctomycetota</taxon>
        <taxon>Planctomycetia</taxon>
        <taxon>Pirellulales</taxon>
        <taxon>Pirellulaceae</taxon>
        <taxon>Allorhodopirellula</taxon>
    </lineage>
</organism>
<evidence type="ECO:0000313" key="4">
    <source>
        <dbReference type="EMBL" id="TWU19493.1"/>
    </source>
</evidence>
<feature type="transmembrane region" description="Helical" evidence="2">
    <location>
        <begin position="103"/>
        <end position="125"/>
    </location>
</feature>
<feature type="region of interest" description="Disordered" evidence="1">
    <location>
        <begin position="140"/>
        <end position="188"/>
    </location>
</feature>
<feature type="signal peptide" evidence="3">
    <location>
        <begin position="1"/>
        <end position="20"/>
    </location>
</feature>
<evidence type="ECO:0000256" key="2">
    <source>
        <dbReference type="SAM" id="Phobius"/>
    </source>
</evidence>
<dbReference type="RefSeq" id="WP_146406291.1">
    <property type="nucleotide sequence ID" value="NZ_SJPU01000001.1"/>
</dbReference>
<evidence type="ECO:0000313" key="5">
    <source>
        <dbReference type="Proteomes" id="UP000319908"/>
    </source>
</evidence>
<reference evidence="4 5" key="1">
    <citation type="journal article" date="2020" name="Antonie Van Leeuwenhoek">
        <title>Rhodopirellula heiligendammensis sp. nov., Rhodopirellula pilleata sp. nov., and Rhodopirellula solitaria sp. nov. isolated from natural or artificial marine surfaces in Northern Germany and California, USA, and emended description of the genus Rhodopirellula.</title>
        <authorList>
            <person name="Kallscheuer N."/>
            <person name="Wiegand S."/>
            <person name="Jogler M."/>
            <person name="Boedeker C."/>
            <person name="Peeters S.H."/>
            <person name="Rast P."/>
            <person name="Heuer A."/>
            <person name="Jetten M.S.M."/>
            <person name="Rohde M."/>
            <person name="Jogler C."/>
        </authorList>
    </citation>
    <scope>NUCLEOTIDE SEQUENCE [LARGE SCALE GENOMIC DNA]</scope>
    <source>
        <strain evidence="4 5">Poly21</strain>
    </source>
</reference>
<evidence type="ECO:0000256" key="1">
    <source>
        <dbReference type="SAM" id="MobiDB-lite"/>
    </source>
</evidence>
<keyword evidence="3" id="KW-0732">Signal</keyword>
<comment type="caution">
    <text evidence="4">The sequence shown here is derived from an EMBL/GenBank/DDBJ whole genome shotgun (WGS) entry which is preliminary data.</text>
</comment>
<keyword evidence="2" id="KW-0472">Membrane</keyword>
<evidence type="ECO:0008006" key="6">
    <source>
        <dbReference type="Google" id="ProtNLM"/>
    </source>
</evidence>
<dbReference type="OrthoDB" id="10019976at2"/>
<dbReference type="AlphaFoldDB" id="A0A5C6C4L5"/>
<keyword evidence="2" id="KW-1133">Transmembrane helix</keyword>
<sequence length="188" mass="19937">MLNHWVCCTLMALALSGAVANGNVIGEGLAETPSKHMLAPADVGNPVRSELMASTFVASATREATETNAPAEGSVGVAVGSDDASNGVESTLLTTQGAEASSGWMAVLIVALFFTSTTIVAIFLLSRAPVMDFDDPRRYEVDGRMPGKLERQSDSGRQRPGRRPQASTKPRKPTRAIMNLDFTPKRST</sequence>